<name>A0A0H4VPU2_9BACT</name>
<protein>
    <submittedName>
        <fullName evidence="1">Uncharacterized protein</fullName>
    </submittedName>
</protein>
<dbReference type="Proteomes" id="UP000036458">
    <property type="component" value="Chromosome"/>
</dbReference>
<sequence length="67" mass="7520">MVDLAMTEWDPEGLHSGVQVIVHIIKPETDLPPLQTSCAHPFTIKFFDDKVDAITWITEELETNPSA</sequence>
<dbReference type="EMBL" id="CP010777">
    <property type="protein sequence ID" value="AKQ45952.1"/>
    <property type="molecule type" value="Genomic_DNA"/>
</dbReference>
<keyword evidence="2" id="KW-1185">Reference proteome</keyword>
<accession>A0A0H4VPU2</accession>
<reference evidence="1 2" key="1">
    <citation type="submission" date="2015-01" db="EMBL/GenBank/DDBJ databases">
        <title>Rufibacter sp./DG31D/ whole genome sequencing.</title>
        <authorList>
            <person name="Kim M.K."/>
            <person name="Srinivasan S."/>
            <person name="Lee J.-J."/>
        </authorList>
    </citation>
    <scope>NUCLEOTIDE SEQUENCE [LARGE SCALE GENOMIC DNA]</scope>
    <source>
        <strain evidence="1 2">DG31D</strain>
    </source>
</reference>
<gene>
    <name evidence="1" type="ORF">TH63_10335</name>
</gene>
<organism evidence="1 2">
    <name type="scientific">Rufibacter radiotolerans</name>
    <dbReference type="NCBI Taxonomy" id="1379910"/>
    <lineage>
        <taxon>Bacteria</taxon>
        <taxon>Pseudomonadati</taxon>
        <taxon>Bacteroidota</taxon>
        <taxon>Cytophagia</taxon>
        <taxon>Cytophagales</taxon>
        <taxon>Hymenobacteraceae</taxon>
        <taxon>Rufibacter</taxon>
    </lineage>
</organism>
<dbReference type="KEGG" id="ruf:TH63_10335"/>
<evidence type="ECO:0000313" key="2">
    <source>
        <dbReference type="Proteomes" id="UP000036458"/>
    </source>
</evidence>
<proteinExistence type="predicted"/>
<dbReference type="PATRIC" id="fig|1379910.4.peg.2244"/>
<evidence type="ECO:0000313" key="1">
    <source>
        <dbReference type="EMBL" id="AKQ45952.1"/>
    </source>
</evidence>
<dbReference type="AlphaFoldDB" id="A0A0H4VPU2"/>